<comment type="similarity">
    <text evidence="2">Belongs to the Nudix hydrolase family.</text>
</comment>
<dbReference type="Gene3D" id="3.90.79.10">
    <property type="entry name" value="Nucleoside Triphosphate Pyrophosphohydrolase"/>
    <property type="match status" value="1"/>
</dbReference>
<dbReference type="PROSITE" id="PS00893">
    <property type="entry name" value="NUDIX_BOX"/>
    <property type="match status" value="1"/>
</dbReference>
<evidence type="ECO:0000256" key="1">
    <source>
        <dbReference type="ARBA" id="ARBA00022801"/>
    </source>
</evidence>
<sequence>MKEKFTAVRKLTDNRFLNLYEMDALDQKGQPFSYYFASRNPEDQLPLKTGEVPKNGIVIYALLKEDPSRLVMIRQYRYPLNDYLYELPAGLIDPGETPGEAAAREMKEETGLSFIPAEGVDPGFTKPYFLGAGLTDETSTSVFGYADGGISTAFAESTETIEVLTVDKKEAVRILREEKVSLRAAFLLIMFLQQWEEDPFAFLKNVTG</sequence>
<evidence type="ECO:0000313" key="4">
    <source>
        <dbReference type="EMBL" id="MCU6743173.1"/>
    </source>
</evidence>
<keyword evidence="5" id="KW-1185">Reference proteome</keyword>
<reference evidence="4 5" key="1">
    <citation type="journal article" date="2021" name="ISME Commun">
        <title>Automated analysis of genomic sequences facilitates high-throughput and comprehensive description of bacteria.</title>
        <authorList>
            <person name="Hitch T.C.A."/>
        </authorList>
    </citation>
    <scope>NUCLEOTIDE SEQUENCE [LARGE SCALE GENOMIC DNA]</scope>
    <source>
        <strain evidence="4 5">Sanger_18</strain>
    </source>
</reference>
<accession>A0ABT2SYU4</accession>
<dbReference type="PANTHER" id="PTHR11839:SF1">
    <property type="entry name" value="ADP-SUGAR PYROPHOSPHATASE"/>
    <property type="match status" value="1"/>
</dbReference>
<gene>
    <name evidence="4" type="ORF">OCV77_01400</name>
</gene>
<dbReference type="EMBL" id="JAOQKJ010000001">
    <property type="protein sequence ID" value="MCU6743173.1"/>
    <property type="molecule type" value="Genomic_DNA"/>
</dbReference>
<dbReference type="SUPFAM" id="SSF55811">
    <property type="entry name" value="Nudix"/>
    <property type="match status" value="1"/>
</dbReference>
<dbReference type="PRINTS" id="PR00502">
    <property type="entry name" value="NUDIXFAMILY"/>
</dbReference>
<feature type="domain" description="Nudix hydrolase" evidence="3">
    <location>
        <begin position="53"/>
        <end position="188"/>
    </location>
</feature>
<dbReference type="PROSITE" id="PS51462">
    <property type="entry name" value="NUDIX"/>
    <property type="match status" value="1"/>
</dbReference>
<name>A0ABT2SYU4_9FIRM</name>
<evidence type="ECO:0000313" key="5">
    <source>
        <dbReference type="Proteomes" id="UP001652432"/>
    </source>
</evidence>
<dbReference type="InterPro" id="IPR020476">
    <property type="entry name" value="Nudix_hydrolase"/>
</dbReference>
<dbReference type="InterPro" id="IPR020084">
    <property type="entry name" value="NUDIX_hydrolase_CS"/>
</dbReference>
<dbReference type="InterPro" id="IPR015797">
    <property type="entry name" value="NUDIX_hydrolase-like_dom_sf"/>
</dbReference>
<evidence type="ECO:0000259" key="3">
    <source>
        <dbReference type="PROSITE" id="PS51462"/>
    </source>
</evidence>
<organism evidence="4 5">
    <name type="scientific">Suilimivivens aceti</name>
    <dbReference type="NCBI Taxonomy" id="2981774"/>
    <lineage>
        <taxon>Bacteria</taxon>
        <taxon>Bacillati</taxon>
        <taxon>Bacillota</taxon>
        <taxon>Clostridia</taxon>
        <taxon>Lachnospirales</taxon>
        <taxon>Lachnospiraceae</taxon>
        <taxon>Suilimivivens</taxon>
    </lineage>
</organism>
<dbReference type="CDD" id="cd03424">
    <property type="entry name" value="NUDIX_ADPRase_Nudt5_UGPPase_Nudt14"/>
    <property type="match status" value="1"/>
</dbReference>
<dbReference type="PANTHER" id="PTHR11839">
    <property type="entry name" value="UDP/ADP-SUGAR PYROPHOSPHATASE"/>
    <property type="match status" value="1"/>
</dbReference>
<dbReference type="InterPro" id="IPR000086">
    <property type="entry name" value="NUDIX_hydrolase_dom"/>
</dbReference>
<dbReference type="Proteomes" id="UP001652432">
    <property type="component" value="Unassembled WGS sequence"/>
</dbReference>
<dbReference type="GO" id="GO:0016787">
    <property type="term" value="F:hydrolase activity"/>
    <property type="evidence" value="ECO:0007669"/>
    <property type="project" value="UniProtKB-KW"/>
</dbReference>
<keyword evidence="1 2" id="KW-0378">Hydrolase</keyword>
<proteinExistence type="inferred from homology"/>
<comment type="caution">
    <text evidence="4">The sequence shown here is derived from an EMBL/GenBank/DDBJ whole genome shotgun (WGS) entry which is preliminary data.</text>
</comment>
<dbReference type="Pfam" id="PF00293">
    <property type="entry name" value="NUDIX"/>
    <property type="match status" value="1"/>
</dbReference>
<protein>
    <submittedName>
        <fullName evidence="4">NUDIX hydrolase</fullName>
    </submittedName>
</protein>
<evidence type="ECO:0000256" key="2">
    <source>
        <dbReference type="RuleBase" id="RU003476"/>
    </source>
</evidence>
<dbReference type="RefSeq" id="WP_262572628.1">
    <property type="nucleotide sequence ID" value="NZ_JAOQKJ010000001.1"/>
</dbReference>